<name>A0A0B7B8R9_9EUPU</name>
<reference evidence="1" key="1">
    <citation type="submission" date="2014-12" db="EMBL/GenBank/DDBJ databases">
        <title>Insight into the proteome of Arion vulgaris.</title>
        <authorList>
            <person name="Aradska J."/>
            <person name="Bulat T."/>
            <person name="Smidak R."/>
            <person name="Sarate P."/>
            <person name="Gangsoo J."/>
            <person name="Sialana F."/>
            <person name="Bilban M."/>
            <person name="Lubec G."/>
        </authorList>
    </citation>
    <scope>NUCLEOTIDE SEQUENCE</scope>
    <source>
        <tissue evidence="1">Skin</tissue>
    </source>
</reference>
<evidence type="ECO:0000313" key="1">
    <source>
        <dbReference type="EMBL" id="CEK89403.1"/>
    </source>
</evidence>
<protein>
    <submittedName>
        <fullName evidence="1">Uncharacterized protein</fullName>
    </submittedName>
</protein>
<gene>
    <name evidence="1" type="primary">ORF170796</name>
</gene>
<accession>A0A0B7B8R9</accession>
<sequence>MKTTPIDEMEKVACTPPLSYRRDTKTLIQAEKYKNMPTHPMKARFRDLTSGRLKRSSFVHRSKRLIRTYKDDLPDITKDITPTLSPTPWEQHHNFTIRTTIATTCPMRATA</sequence>
<dbReference type="AlphaFoldDB" id="A0A0B7B8R9"/>
<dbReference type="EMBL" id="HACG01042538">
    <property type="protein sequence ID" value="CEK89403.1"/>
    <property type="molecule type" value="Transcribed_RNA"/>
</dbReference>
<organism evidence="1">
    <name type="scientific">Arion vulgaris</name>
    <dbReference type="NCBI Taxonomy" id="1028688"/>
    <lineage>
        <taxon>Eukaryota</taxon>
        <taxon>Metazoa</taxon>
        <taxon>Spiralia</taxon>
        <taxon>Lophotrochozoa</taxon>
        <taxon>Mollusca</taxon>
        <taxon>Gastropoda</taxon>
        <taxon>Heterobranchia</taxon>
        <taxon>Euthyneura</taxon>
        <taxon>Panpulmonata</taxon>
        <taxon>Eupulmonata</taxon>
        <taxon>Stylommatophora</taxon>
        <taxon>Helicina</taxon>
        <taxon>Arionoidea</taxon>
        <taxon>Arionidae</taxon>
        <taxon>Arion</taxon>
    </lineage>
</organism>
<proteinExistence type="predicted"/>